<dbReference type="Proteomes" id="UP000015105">
    <property type="component" value="Chromosome 2D"/>
</dbReference>
<feature type="transmembrane region" description="Helical" evidence="1">
    <location>
        <begin position="170"/>
        <end position="197"/>
    </location>
</feature>
<proteinExistence type="predicted"/>
<keyword evidence="3" id="KW-1185">Reference proteome</keyword>
<reference evidence="2" key="5">
    <citation type="journal article" date="2021" name="G3 (Bethesda)">
        <title>Aegilops tauschii genome assembly Aet v5.0 features greater sequence contiguity and improved annotation.</title>
        <authorList>
            <person name="Wang L."/>
            <person name="Zhu T."/>
            <person name="Rodriguez J.C."/>
            <person name="Deal K.R."/>
            <person name="Dubcovsky J."/>
            <person name="McGuire P.E."/>
            <person name="Lux T."/>
            <person name="Spannagl M."/>
            <person name="Mayer K.F.X."/>
            <person name="Baldrich P."/>
            <person name="Meyers B.C."/>
            <person name="Huo N."/>
            <person name="Gu Y.Q."/>
            <person name="Zhou H."/>
            <person name="Devos K.M."/>
            <person name="Bennetzen J.L."/>
            <person name="Unver T."/>
            <person name="Budak H."/>
            <person name="Gulick P.J."/>
            <person name="Galiba G."/>
            <person name="Kalapos B."/>
            <person name="Nelson D.R."/>
            <person name="Li P."/>
            <person name="You F.M."/>
            <person name="Luo M.C."/>
            <person name="Dvorak J."/>
        </authorList>
    </citation>
    <scope>NUCLEOTIDE SEQUENCE [LARGE SCALE GENOMIC DNA]</scope>
    <source>
        <strain evidence="2">cv. AL8/78</strain>
    </source>
</reference>
<evidence type="ECO:0000313" key="2">
    <source>
        <dbReference type="EnsemblPlants" id="AET2Gv20498800.28"/>
    </source>
</evidence>
<dbReference type="Gramene" id="AET2Gv20498800.28">
    <property type="protein sequence ID" value="AET2Gv20498800.28"/>
    <property type="gene ID" value="AET2Gv20498800"/>
</dbReference>
<accession>A0A453BGJ8</accession>
<reference evidence="3" key="1">
    <citation type="journal article" date="2014" name="Science">
        <title>Ancient hybridizations among the ancestral genomes of bread wheat.</title>
        <authorList>
            <consortium name="International Wheat Genome Sequencing Consortium,"/>
            <person name="Marcussen T."/>
            <person name="Sandve S.R."/>
            <person name="Heier L."/>
            <person name="Spannagl M."/>
            <person name="Pfeifer M."/>
            <person name="Jakobsen K.S."/>
            <person name="Wulff B.B."/>
            <person name="Steuernagel B."/>
            <person name="Mayer K.F."/>
            <person name="Olsen O.A."/>
        </authorList>
    </citation>
    <scope>NUCLEOTIDE SEQUENCE [LARGE SCALE GENOMIC DNA]</scope>
    <source>
        <strain evidence="3">cv. AL8/78</strain>
    </source>
</reference>
<reference evidence="2" key="4">
    <citation type="submission" date="2019-03" db="UniProtKB">
        <authorList>
            <consortium name="EnsemblPlants"/>
        </authorList>
    </citation>
    <scope>IDENTIFICATION</scope>
</reference>
<keyword evidence="1" id="KW-0812">Transmembrane</keyword>
<dbReference type="EnsemblPlants" id="AET2Gv20498800.28">
    <property type="protein sequence ID" value="AET2Gv20498800.28"/>
    <property type="gene ID" value="AET2Gv20498800"/>
</dbReference>
<keyword evidence="1" id="KW-0472">Membrane</keyword>
<keyword evidence="1" id="KW-1133">Transmembrane helix</keyword>
<sequence length="198" mass="22110">MTQLPGQLIAAMTSQWLDLRQSWVSAKLLWQLVVDESKDALAVKVFFAILFSKMICPGPAVRVGREAAMLDGIVFEDMATMDFCQLVVDELKRAAIRWQDPNIIQAGPEGCGVVLVLMYLDCCLLKAVSVMHVQTPRANFLTEKVLNSIFLKDIVKKGGKILDGYVFGKLGVSFSTFMCSLHLLCIFRATLMAYMFFL</sequence>
<reference evidence="2" key="3">
    <citation type="journal article" date="2017" name="Nature">
        <title>Genome sequence of the progenitor of the wheat D genome Aegilops tauschii.</title>
        <authorList>
            <person name="Luo M.C."/>
            <person name="Gu Y.Q."/>
            <person name="Puiu D."/>
            <person name="Wang H."/>
            <person name="Twardziok S.O."/>
            <person name="Deal K.R."/>
            <person name="Huo N."/>
            <person name="Zhu T."/>
            <person name="Wang L."/>
            <person name="Wang Y."/>
            <person name="McGuire P.E."/>
            <person name="Liu S."/>
            <person name="Long H."/>
            <person name="Ramasamy R.K."/>
            <person name="Rodriguez J.C."/>
            <person name="Van S.L."/>
            <person name="Yuan L."/>
            <person name="Wang Z."/>
            <person name="Xia Z."/>
            <person name="Xiao L."/>
            <person name="Anderson O.D."/>
            <person name="Ouyang S."/>
            <person name="Liang Y."/>
            <person name="Zimin A.V."/>
            <person name="Pertea G."/>
            <person name="Qi P."/>
            <person name="Bennetzen J.L."/>
            <person name="Dai X."/>
            <person name="Dawson M.W."/>
            <person name="Muller H.G."/>
            <person name="Kugler K."/>
            <person name="Rivarola-Duarte L."/>
            <person name="Spannagl M."/>
            <person name="Mayer K.F.X."/>
            <person name="Lu F.H."/>
            <person name="Bevan M.W."/>
            <person name="Leroy P."/>
            <person name="Li P."/>
            <person name="You F.M."/>
            <person name="Sun Q."/>
            <person name="Liu Z."/>
            <person name="Lyons E."/>
            <person name="Wicker T."/>
            <person name="Salzberg S.L."/>
            <person name="Devos K.M."/>
            <person name="Dvorak J."/>
        </authorList>
    </citation>
    <scope>NUCLEOTIDE SEQUENCE [LARGE SCALE GENOMIC DNA]</scope>
    <source>
        <strain evidence="2">cv. AL8/78</strain>
    </source>
</reference>
<name>A0A453BGJ8_AEGTS</name>
<protein>
    <submittedName>
        <fullName evidence="2">Uncharacterized protein</fullName>
    </submittedName>
</protein>
<evidence type="ECO:0000256" key="1">
    <source>
        <dbReference type="SAM" id="Phobius"/>
    </source>
</evidence>
<organism evidence="2 3">
    <name type="scientific">Aegilops tauschii subsp. strangulata</name>
    <name type="common">Goatgrass</name>
    <dbReference type="NCBI Taxonomy" id="200361"/>
    <lineage>
        <taxon>Eukaryota</taxon>
        <taxon>Viridiplantae</taxon>
        <taxon>Streptophyta</taxon>
        <taxon>Embryophyta</taxon>
        <taxon>Tracheophyta</taxon>
        <taxon>Spermatophyta</taxon>
        <taxon>Magnoliopsida</taxon>
        <taxon>Liliopsida</taxon>
        <taxon>Poales</taxon>
        <taxon>Poaceae</taxon>
        <taxon>BOP clade</taxon>
        <taxon>Pooideae</taxon>
        <taxon>Triticodae</taxon>
        <taxon>Triticeae</taxon>
        <taxon>Triticinae</taxon>
        <taxon>Aegilops</taxon>
    </lineage>
</organism>
<evidence type="ECO:0000313" key="3">
    <source>
        <dbReference type="Proteomes" id="UP000015105"/>
    </source>
</evidence>
<dbReference type="AlphaFoldDB" id="A0A453BGJ8"/>
<reference evidence="3" key="2">
    <citation type="journal article" date="2017" name="Nat. Plants">
        <title>The Aegilops tauschii genome reveals multiple impacts of transposons.</title>
        <authorList>
            <person name="Zhao G."/>
            <person name="Zou C."/>
            <person name="Li K."/>
            <person name="Wang K."/>
            <person name="Li T."/>
            <person name="Gao L."/>
            <person name="Zhang X."/>
            <person name="Wang H."/>
            <person name="Yang Z."/>
            <person name="Liu X."/>
            <person name="Jiang W."/>
            <person name="Mao L."/>
            <person name="Kong X."/>
            <person name="Jiao Y."/>
            <person name="Jia J."/>
        </authorList>
    </citation>
    <scope>NUCLEOTIDE SEQUENCE [LARGE SCALE GENOMIC DNA]</scope>
    <source>
        <strain evidence="3">cv. AL8/78</strain>
    </source>
</reference>